<feature type="domain" description="RRM" evidence="4">
    <location>
        <begin position="88"/>
        <end position="165"/>
    </location>
</feature>
<dbReference type="STRING" id="879819.A0A0J1AXX2"/>
<dbReference type="GO" id="GO:0005634">
    <property type="term" value="C:nucleus"/>
    <property type="evidence" value="ECO:0007669"/>
    <property type="project" value="TreeGrafter"/>
</dbReference>
<feature type="compositionally biased region" description="Low complexity" evidence="3">
    <location>
        <begin position="318"/>
        <end position="359"/>
    </location>
</feature>
<feature type="compositionally biased region" description="Basic and acidic residues" evidence="3">
    <location>
        <begin position="746"/>
        <end position="760"/>
    </location>
</feature>
<dbReference type="Gene3D" id="3.30.70.330">
    <property type="match status" value="2"/>
</dbReference>
<protein>
    <submittedName>
        <fullName evidence="5">RNA-binding domain-containing protein</fullName>
    </submittedName>
</protein>
<dbReference type="GO" id="GO:0003729">
    <property type="term" value="F:mRNA binding"/>
    <property type="evidence" value="ECO:0007669"/>
    <property type="project" value="TreeGrafter"/>
</dbReference>
<dbReference type="Proteomes" id="UP000053611">
    <property type="component" value="Unassembled WGS sequence"/>
</dbReference>
<dbReference type="SMART" id="SM00360">
    <property type="entry name" value="RRM"/>
    <property type="match status" value="2"/>
</dbReference>
<dbReference type="OrthoDB" id="1049195at2759"/>
<dbReference type="InterPro" id="IPR050374">
    <property type="entry name" value="RRT5_SRSF_SR"/>
</dbReference>
<feature type="region of interest" description="Disordered" evidence="3">
    <location>
        <begin position="1"/>
        <end position="36"/>
    </location>
</feature>
<feature type="region of interest" description="Disordered" evidence="3">
    <location>
        <begin position="215"/>
        <end position="243"/>
    </location>
</feature>
<sequence>MADARESSPSYGSSHPSISGSELAMDHSHMGARQPPTSAEIDAVIAAATANAPPALPPMDMGLEASTRSLTPLMTNILPSAIGSDGRVNLFVGNLPYRVRWQDLKDLFRKAGTVLRADVSLGPDNRSRGYGNVLMGSREDAARAIDRFNGFTWQTRTLEVRPDRLPPEYEPQPHIHHKPMFGGYMGPPMHHFGGGSGWHGRPPHHVAPFGGFGHHLGPGSHGGHAPHQPFVRPPPSLAAHVPAVPPIGASPLAGSLTAGPSATASAAASSGWGPGGTRDVFSDRSGSPGTLGALPLGANGKRAISPNRGLEPGETLIRPPLGGRLGPSLLSKPAISAESLESSASLRRPSTSSSEAPTPVLIPPPIPLNGLANQAKDLGAPNSVYDRVCFVKNLPFTMQWQDLKDLFRPAGVVIRADVATTPDGQSRGFGTVLLASPEDAQRAATMFNGHEVEGRMLNVQTERQTIDEGKIQPIHPIEPFSAFAAKPSPQGWPQTASAGLNTRPPAAGEAFSSGSLTGPAVSPTASTRVPWQLDTGGATTPVRPSAADDAAANKPRHPGPITLPPFPTMTEMNPLSPMQTRNLPPMTPSMPGFVFNAYPRTPPPPHPFLSPGATGPFSPGAPVTSPMHSGRNPLLNAAPGAPVYRPVTRGSAALGTPTTQVFPNNSDRPAAGPPGGEVDDYFPPVKGAEELVGATAALSVKDDPPVDADHGSAGPPGAPPEVTVTATSPPAANGRSSLDGGPRRAGPTERRASWSEVAKG</sequence>
<keyword evidence="1 2" id="KW-0694">RNA-binding</keyword>
<organism evidence="5 6">
    <name type="scientific">Cutaneotrichosporon oleaginosum</name>
    <dbReference type="NCBI Taxonomy" id="879819"/>
    <lineage>
        <taxon>Eukaryota</taxon>
        <taxon>Fungi</taxon>
        <taxon>Dikarya</taxon>
        <taxon>Basidiomycota</taxon>
        <taxon>Agaricomycotina</taxon>
        <taxon>Tremellomycetes</taxon>
        <taxon>Trichosporonales</taxon>
        <taxon>Trichosporonaceae</taxon>
        <taxon>Cutaneotrichosporon</taxon>
    </lineage>
</organism>
<name>A0A0J1AXX2_9TREE</name>
<feature type="compositionally biased region" description="Polar residues" evidence="3">
    <location>
        <begin position="656"/>
        <end position="667"/>
    </location>
</feature>
<evidence type="ECO:0000256" key="2">
    <source>
        <dbReference type="PROSITE-ProRule" id="PRU00176"/>
    </source>
</evidence>
<dbReference type="PANTHER" id="PTHR23003:SF64">
    <property type="entry name" value="RRM DOMAIN-CONTAINING PROTEIN"/>
    <property type="match status" value="1"/>
</dbReference>
<keyword evidence="6" id="KW-1185">Reference proteome</keyword>
<dbReference type="AlphaFoldDB" id="A0A0J1AXX2"/>
<proteinExistence type="predicted"/>
<dbReference type="InterPro" id="IPR000504">
    <property type="entry name" value="RRM_dom"/>
</dbReference>
<feature type="compositionally biased region" description="Low complexity" evidence="3">
    <location>
        <begin position="7"/>
        <end position="21"/>
    </location>
</feature>
<evidence type="ECO:0000256" key="3">
    <source>
        <dbReference type="SAM" id="MobiDB-lite"/>
    </source>
</evidence>
<dbReference type="PROSITE" id="PS50102">
    <property type="entry name" value="RRM"/>
    <property type="match status" value="2"/>
</dbReference>
<gene>
    <name evidence="5" type="ORF">CC85DRAFT_287802</name>
</gene>
<feature type="domain" description="RRM" evidence="4">
    <location>
        <begin position="387"/>
        <end position="464"/>
    </location>
</feature>
<evidence type="ECO:0000259" key="4">
    <source>
        <dbReference type="PROSITE" id="PS50102"/>
    </source>
</evidence>
<feature type="region of interest" description="Disordered" evidence="3">
    <location>
        <begin position="648"/>
        <end position="760"/>
    </location>
</feature>
<dbReference type="EMBL" id="KQ087240">
    <property type="protein sequence ID" value="KLT40179.1"/>
    <property type="molecule type" value="Genomic_DNA"/>
</dbReference>
<dbReference type="GO" id="GO:0005737">
    <property type="term" value="C:cytoplasm"/>
    <property type="evidence" value="ECO:0007669"/>
    <property type="project" value="TreeGrafter"/>
</dbReference>
<evidence type="ECO:0000256" key="1">
    <source>
        <dbReference type="ARBA" id="ARBA00022884"/>
    </source>
</evidence>
<dbReference type="GeneID" id="28984629"/>
<reference evidence="5 6" key="1">
    <citation type="submission" date="2015-03" db="EMBL/GenBank/DDBJ databases">
        <title>Genomics and transcriptomics of the oil-accumulating basidiomycete yeast T. oleaginosus allow insights into substrate utilization and the diverse evolutionary trajectories of mating systems in fungi.</title>
        <authorList>
            <consortium name="DOE Joint Genome Institute"/>
            <person name="Kourist R."/>
            <person name="Kracht O."/>
            <person name="Bracharz F."/>
            <person name="Lipzen A."/>
            <person name="Nolan M."/>
            <person name="Ohm R."/>
            <person name="Grigoriev I."/>
            <person name="Sun S."/>
            <person name="Heitman J."/>
            <person name="Bruck T."/>
            <person name="Nowrousian M."/>
        </authorList>
    </citation>
    <scope>NUCLEOTIDE SEQUENCE [LARGE SCALE GENOMIC DNA]</scope>
    <source>
        <strain evidence="5 6">IBC0246</strain>
    </source>
</reference>
<feature type="region of interest" description="Disordered" evidence="3">
    <location>
        <begin position="256"/>
        <end position="362"/>
    </location>
</feature>
<dbReference type="Pfam" id="PF00076">
    <property type="entry name" value="RRM_1"/>
    <property type="match status" value="2"/>
</dbReference>
<feature type="region of interest" description="Disordered" evidence="3">
    <location>
        <begin position="486"/>
        <end position="566"/>
    </location>
</feature>
<dbReference type="RefSeq" id="XP_018276670.1">
    <property type="nucleotide sequence ID" value="XM_018424026.1"/>
</dbReference>
<feature type="compositionally biased region" description="Polar residues" evidence="3">
    <location>
        <begin position="724"/>
        <end position="736"/>
    </location>
</feature>
<dbReference type="InterPro" id="IPR012677">
    <property type="entry name" value="Nucleotide-bd_a/b_plait_sf"/>
</dbReference>
<accession>A0A0J1AXX2</accession>
<dbReference type="InterPro" id="IPR035979">
    <property type="entry name" value="RBD_domain_sf"/>
</dbReference>
<dbReference type="PANTHER" id="PTHR23003">
    <property type="entry name" value="RNA RECOGNITION MOTIF RRM DOMAIN CONTAINING PROTEIN"/>
    <property type="match status" value="1"/>
</dbReference>
<feature type="compositionally biased region" description="Polar residues" evidence="3">
    <location>
        <begin position="491"/>
        <end position="500"/>
    </location>
</feature>
<dbReference type="FunFam" id="3.30.70.330:FF:000145">
    <property type="entry name" value="Putative RNP domain-containing protein"/>
    <property type="match status" value="1"/>
</dbReference>
<evidence type="ECO:0000313" key="6">
    <source>
        <dbReference type="Proteomes" id="UP000053611"/>
    </source>
</evidence>
<evidence type="ECO:0000313" key="5">
    <source>
        <dbReference type="EMBL" id="KLT40179.1"/>
    </source>
</evidence>
<feature type="compositionally biased region" description="Low complexity" evidence="3">
    <location>
        <begin position="256"/>
        <end position="271"/>
    </location>
</feature>
<feature type="compositionally biased region" description="Basic and acidic residues" evidence="3">
    <location>
        <begin position="700"/>
        <end position="710"/>
    </location>
</feature>
<dbReference type="SUPFAM" id="SSF54928">
    <property type="entry name" value="RNA-binding domain, RBD"/>
    <property type="match status" value="2"/>
</dbReference>
<dbReference type="GO" id="GO:1990904">
    <property type="term" value="C:ribonucleoprotein complex"/>
    <property type="evidence" value="ECO:0007669"/>
    <property type="project" value="TreeGrafter"/>
</dbReference>